<keyword evidence="6" id="KW-0812">Transmembrane</keyword>
<dbReference type="PANTHER" id="PTHR30563">
    <property type="entry name" value="DNA RECOMBINATION PROTEIN RMUC"/>
    <property type="match status" value="1"/>
</dbReference>
<comment type="caution">
    <text evidence="7">The sequence shown here is derived from an EMBL/GenBank/DDBJ whole genome shotgun (WGS) entry which is preliminary data.</text>
</comment>
<evidence type="ECO:0000313" key="7">
    <source>
        <dbReference type="EMBL" id="PAB59226.1"/>
    </source>
</evidence>
<feature type="transmembrane region" description="Helical" evidence="6">
    <location>
        <begin position="6"/>
        <end position="23"/>
    </location>
</feature>
<dbReference type="EMBL" id="NIBG01000009">
    <property type="protein sequence ID" value="PAB59226.1"/>
    <property type="molecule type" value="Genomic_DNA"/>
</dbReference>
<dbReference type="OrthoDB" id="370725at2"/>
<dbReference type="GO" id="GO:0006310">
    <property type="term" value="P:DNA recombination"/>
    <property type="evidence" value="ECO:0007669"/>
    <property type="project" value="UniProtKB-KW"/>
</dbReference>
<evidence type="ECO:0000256" key="3">
    <source>
        <dbReference type="ARBA" id="ARBA00023054"/>
    </source>
</evidence>
<dbReference type="InterPro" id="IPR003798">
    <property type="entry name" value="DNA_recombination_RmuC"/>
</dbReference>
<gene>
    <name evidence="7" type="ORF">CCE28_11955</name>
</gene>
<evidence type="ECO:0000256" key="4">
    <source>
        <dbReference type="ARBA" id="ARBA00023172"/>
    </source>
</evidence>
<name>A0A267MI72_9FIRM</name>
<evidence type="ECO:0000256" key="5">
    <source>
        <dbReference type="SAM" id="Coils"/>
    </source>
</evidence>
<keyword evidence="8" id="KW-1185">Reference proteome</keyword>
<comment type="similarity">
    <text evidence="2">Belongs to the RmuC family.</text>
</comment>
<protein>
    <submittedName>
        <fullName evidence="7">DNA recombination protein RmuC</fullName>
    </submittedName>
</protein>
<evidence type="ECO:0000313" key="8">
    <source>
        <dbReference type="Proteomes" id="UP000216024"/>
    </source>
</evidence>
<evidence type="ECO:0000256" key="2">
    <source>
        <dbReference type="ARBA" id="ARBA00009840"/>
    </source>
</evidence>
<evidence type="ECO:0000256" key="6">
    <source>
        <dbReference type="SAM" id="Phobius"/>
    </source>
</evidence>
<keyword evidence="4" id="KW-0233">DNA recombination</keyword>
<dbReference type="AlphaFoldDB" id="A0A267MI72"/>
<proteinExistence type="inferred from homology"/>
<dbReference type="PANTHER" id="PTHR30563:SF0">
    <property type="entry name" value="DNA RECOMBINATION PROTEIN RMUC"/>
    <property type="match status" value="1"/>
</dbReference>
<accession>A0A267MI72</accession>
<dbReference type="Proteomes" id="UP000216024">
    <property type="component" value="Unassembled WGS sequence"/>
</dbReference>
<organism evidence="7 8">
    <name type="scientific">Anaeromicrobium sediminis</name>
    <dbReference type="NCBI Taxonomy" id="1478221"/>
    <lineage>
        <taxon>Bacteria</taxon>
        <taxon>Bacillati</taxon>
        <taxon>Bacillota</taxon>
        <taxon>Clostridia</taxon>
        <taxon>Peptostreptococcales</taxon>
        <taxon>Thermotaleaceae</taxon>
        <taxon>Anaeromicrobium</taxon>
    </lineage>
</organism>
<reference evidence="7 8" key="1">
    <citation type="submission" date="2017-06" db="EMBL/GenBank/DDBJ databases">
        <title>Draft genome sequence of anaerobic fermentative bacterium Anaeromicrobium sediminis DY2726D isolated from West Pacific Ocean sediments.</title>
        <authorList>
            <person name="Zeng X."/>
        </authorList>
    </citation>
    <scope>NUCLEOTIDE SEQUENCE [LARGE SCALE GENOMIC DNA]</scope>
    <source>
        <strain evidence="7 8">DY2726D</strain>
    </source>
</reference>
<dbReference type="RefSeq" id="WP_095133956.1">
    <property type="nucleotide sequence ID" value="NZ_NIBG01000009.1"/>
</dbReference>
<keyword evidence="6" id="KW-1133">Transmembrane helix</keyword>
<dbReference type="Pfam" id="PF02646">
    <property type="entry name" value="RmuC"/>
    <property type="match status" value="1"/>
</dbReference>
<evidence type="ECO:0000256" key="1">
    <source>
        <dbReference type="ARBA" id="ARBA00003416"/>
    </source>
</evidence>
<comment type="function">
    <text evidence="1">Involved in DNA recombination.</text>
</comment>
<dbReference type="Gene3D" id="1.20.5.300">
    <property type="match status" value="1"/>
</dbReference>
<feature type="coiled-coil region" evidence="5">
    <location>
        <begin position="121"/>
        <end position="187"/>
    </location>
</feature>
<sequence length="424" mass="49242">MEIIFIALFVVIIIFQVLILLKFKDINSKGKLSQIEERLIKIEMTSNSIPDSVELKTKGSVKENMMKLSEEIIGRFAQLEVRLNKDMASSTTSLVENFGLLKNQLNKDFTNFKDDMKKDLNEDFMKLNNTVENRLERINEKVEDKLKEGFEKTTNTFNSILERLSKIDEAQKKIDSLSGEIVSLQDVLTDKKSRGIFGEIQLNQILYSVFGEVNDRVFKIQHKLKNNTIVDAMLFAPEPMGNIAIDSKFPLENYKRMMDRNLDSKERENATKEFKINVKKHIDDIAGKYIIDEETANQAIMFLPAEAIFAEINAYHMDIIEYSQRKCIWIASPTTLMAVLTTLQVVLRNAEREKYAHIIQRELNNLGKEFDRYKKRWDNLSKHIDTVHKDVKEIHTTTDKIGKRFDSISKVELEENMDNSRLVE</sequence>
<keyword evidence="3 5" id="KW-0175">Coiled coil</keyword>
<keyword evidence="6" id="KW-0472">Membrane</keyword>